<dbReference type="EMBL" id="JABFJW010000009">
    <property type="protein sequence ID" value="NOK07887.1"/>
    <property type="molecule type" value="Genomic_DNA"/>
</dbReference>
<evidence type="ECO:0008006" key="3">
    <source>
        <dbReference type="Google" id="ProtNLM"/>
    </source>
</evidence>
<evidence type="ECO:0000313" key="1">
    <source>
        <dbReference type="EMBL" id="NOK07887.1"/>
    </source>
</evidence>
<dbReference type="AlphaFoldDB" id="A0A7Y4NB73"/>
<name>A0A7Y4NB73_9BACT</name>
<evidence type="ECO:0000313" key="2">
    <source>
        <dbReference type="Proteomes" id="UP000528460"/>
    </source>
</evidence>
<proteinExistence type="predicted"/>
<reference evidence="1 2" key="1">
    <citation type="submission" date="2020-05" db="EMBL/GenBank/DDBJ databases">
        <authorList>
            <person name="Whitworth D."/>
        </authorList>
    </citation>
    <scope>NUCLEOTIDE SEQUENCE [LARGE SCALE GENOMIC DNA]</scope>
    <source>
        <strain evidence="1 2">CA046A</strain>
    </source>
</reference>
<organism evidence="1 2">
    <name type="scientific">Corallococcus exercitus</name>
    <dbReference type="NCBI Taxonomy" id="2316736"/>
    <lineage>
        <taxon>Bacteria</taxon>
        <taxon>Pseudomonadati</taxon>
        <taxon>Myxococcota</taxon>
        <taxon>Myxococcia</taxon>
        <taxon>Myxococcales</taxon>
        <taxon>Cystobacterineae</taxon>
        <taxon>Myxococcaceae</taxon>
        <taxon>Corallococcus</taxon>
    </lineage>
</organism>
<comment type="caution">
    <text evidence="1">The sequence shown here is derived from an EMBL/GenBank/DDBJ whole genome shotgun (WGS) entry which is preliminary data.</text>
</comment>
<gene>
    <name evidence="1" type="ORF">HNS30_02360</name>
</gene>
<protein>
    <recommendedName>
        <fullName evidence="3">Circularly permuted type 2 ATP-grasp protein</fullName>
    </recommendedName>
</protein>
<dbReference type="RefSeq" id="WP_171412158.1">
    <property type="nucleotide sequence ID" value="NZ_JABFJW010000009.1"/>
</dbReference>
<accession>A0A7Y4NB73</accession>
<dbReference type="SUPFAM" id="SSF56059">
    <property type="entry name" value="Glutathione synthetase ATP-binding domain-like"/>
    <property type="match status" value="1"/>
</dbReference>
<sequence>MSSTLLSDAIAFHDDLLQQGDLARRTHELLQRTAREKGITYGGRGLNHVLRPFFVTPEQHQEIRRGAHAVCQTLEELAARAARDPAFLASLAPQGWEEMLLPVDGLRPDPAVVGRLDGFLGPDGVIRFIEYNPDPGGPINSHHLGQAFDVAPVMEAFGRRYEVTRPATAPNLLRSLGALQAKGGRSGLPTLAVFGPASPDDADEEVAYQQYLEAHGVRQRIVTSEDDWTYAGGVLRVGDFPVDVVTYISSVGFGGFVVGCGPDHPVTRALTDGAARFLNGLFRAVILRTKALFAVMSRMADEGALDAERGALLKRHLPWTRLVREEHTSRDGASVDLVPWIAEHREHLVLKPVNEFGGSGVTLGWQTDADTWKATLQRALEEAWVVQERVPMQPQAFPVFDGSGVRHQSLNSDMNPFLWENGRQEGFFVRQSASSMLNLAQGGSLTTLAVVRAR</sequence>
<dbReference type="Proteomes" id="UP000528460">
    <property type="component" value="Unassembled WGS sequence"/>
</dbReference>